<feature type="transmembrane region" description="Helical" evidence="1">
    <location>
        <begin position="83"/>
        <end position="112"/>
    </location>
</feature>
<evidence type="ECO:0000256" key="1">
    <source>
        <dbReference type="SAM" id="Phobius"/>
    </source>
</evidence>
<reference evidence="3 4" key="1">
    <citation type="journal article" date="2015" name="Genome Announc.">
        <title>Expanding the biotechnology potential of lactobacilli through comparative genomics of 213 strains and associated genera.</title>
        <authorList>
            <person name="Sun Z."/>
            <person name="Harris H.M."/>
            <person name="McCann A."/>
            <person name="Guo C."/>
            <person name="Argimon S."/>
            <person name="Zhang W."/>
            <person name="Yang X."/>
            <person name="Jeffery I.B."/>
            <person name="Cooney J.C."/>
            <person name="Kagawa T.F."/>
            <person name="Liu W."/>
            <person name="Song Y."/>
            <person name="Salvetti E."/>
            <person name="Wrobel A."/>
            <person name="Rasinkangas P."/>
            <person name="Parkhill J."/>
            <person name="Rea M.C."/>
            <person name="O'Sullivan O."/>
            <person name="Ritari J."/>
            <person name="Douillard F.P."/>
            <person name="Paul Ross R."/>
            <person name="Yang R."/>
            <person name="Briner A.E."/>
            <person name="Felis G.E."/>
            <person name="de Vos W.M."/>
            <person name="Barrangou R."/>
            <person name="Klaenhammer T.R."/>
            <person name="Caufield P.W."/>
            <person name="Cui Y."/>
            <person name="Zhang H."/>
            <person name="O'Toole P.W."/>
        </authorList>
    </citation>
    <scope>NUCLEOTIDE SEQUENCE [LARGE SCALE GENOMIC DNA]</scope>
    <source>
        <strain evidence="3 4">DSM 14421</strain>
    </source>
</reference>
<protein>
    <submittedName>
        <fullName evidence="3">PDZ DHR GLGF domain-containing protein</fullName>
    </submittedName>
</protein>
<evidence type="ECO:0000313" key="3">
    <source>
        <dbReference type="EMBL" id="KRL64444.1"/>
    </source>
</evidence>
<keyword evidence="1" id="KW-0812">Transmembrane</keyword>
<dbReference type="SMART" id="SM00228">
    <property type="entry name" value="PDZ"/>
    <property type="match status" value="1"/>
</dbReference>
<dbReference type="Gene3D" id="2.30.42.10">
    <property type="match status" value="1"/>
</dbReference>
<feature type="domain" description="PDZ" evidence="2">
    <location>
        <begin position="250"/>
        <end position="358"/>
    </location>
</feature>
<comment type="caution">
    <text evidence="3">The sequence shown here is derived from an EMBL/GenBank/DDBJ whole genome shotgun (WGS) entry which is preliminary data.</text>
</comment>
<feature type="transmembrane region" description="Helical" evidence="1">
    <location>
        <begin position="203"/>
        <end position="226"/>
    </location>
</feature>
<feature type="transmembrane region" description="Helical" evidence="1">
    <location>
        <begin position="267"/>
        <end position="285"/>
    </location>
</feature>
<dbReference type="InterPro" id="IPR001478">
    <property type="entry name" value="PDZ"/>
</dbReference>
<dbReference type="RefSeq" id="WP_083485096.1">
    <property type="nucleotide sequence ID" value="NZ_AZEY01000090.1"/>
</dbReference>
<dbReference type="EMBL" id="AZEY01000090">
    <property type="protein sequence ID" value="KRL64444.1"/>
    <property type="molecule type" value="Genomic_DNA"/>
</dbReference>
<feature type="transmembrane region" description="Helical" evidence="1">
    <location>
        <begin position="238"/>
        <end position="261"/>
    </location>
</feature>
<gene>
    <name evidence="3" type="ORF">FC85_GL000954</name>
</gene>
<keyword evidence="1" id="KW-1133">Transmembrane helix</keyword>
<name>A0A0R1S6E3_9LACO</name>
<dbReference type="STRING" id="1423739.FC85_GL000954"/>
<keyword evidence="1" id="KW-0472">Membrane</keyword>
<dbReference type="PATRIC" id="fig|1423739.3.peg.1003"/>
<evidence type="ECO:0000313" key="4">
    <source>
        <dbReference type="Proteomes" id="UP000052013"/>
    </source>
</evidence>
<feature type="transmembrane region" description="Helical" evidence="1">
    <location>
        <begin position="138"/>
        <end position="157"/>
    </location>
</feature>
<evidence type="ECO:0000259" key="2">
    <source>
        <dbReference type="SMART" id="SM00228"/>
    </source>
</evidence>
<dbReference type="Pfam" id="PF13180">
    <property type="entry name" value="PDZ_2"/>
    <property type="match status" value="1"/>
</dbReference>
<dbReference type="InterPro" id="IPR036034">
    <property type="entry name" value="PDZ_sf"/>
</dbReference>
<dbReference type="SUPFAM" id="SSF50156">
    <property type="entry name" value="PDZ domain-like"/>
    <property type="match status" value="1"/>
</dbReference>
<accession>A0A0R1S6E3</accession>
<dbReference type="AlphaFoldDB" id="A0A0R1S6E3"/>
<feature type="transmembrane region" description="Helical" evidence="1">
    <location>
        <begin position="52"/>
        <end position="71"/>
    </location>
</feature>
<proteinExistence type="predicted"/>
<sequence length="386" mass="43680">MKLLIALCFYLLQPALWVGVIRTYLVHRNRVKRERQLFSSAIYEDFYEGRHFVRSGLILGVVVSIVFGGFLSVSVQWLFLYELLILVGLLIFPGQLFPVTTAGLVSVVTILVPHVPQLKPFVTWFNNIGLTALKVNPLNFLIILTLIIVGSCVFLHVNGGKFASPSLARNQRNNRVAVYKFNEMSIIPFLMLVPGNWFVSRFLFIPMFQINGHSYAVLIIPILLGLKLTVKRSVPRSFFIRLSKSLMVLSGLGIVLVGIGYVATKTILPGIFILILGYYLSIWLAKHEDNRQKFEYSEVMDGIRVIGIQLETPAAKMNLQVGDVILTVNEIPVANEDEFYRALSTNSTYCRFKVRDRNDQLKITETAIFKNSPHEIGVKTYTHPID</sequence>
<dbReference type="Proteomes" id="UP000052013">
    <property type="component" value="Unassembled WGS sequence"/>
</dbReference>
<organism evidence="3 4">
    <name type="scientific">Lentilactobacillus diolivorans DSM 14421</name>
    <dbReference type="NCBI Taxonomy" id="1423739"/>
    <lineage>
        <taxon>Bacteria</taxon>
        <taxon>Bacillati</taxon>
        <taxon>Bacillota</taxon>
        <taxon>Bacilli</taxon>
        <taxon>Lactobacillales</taxon>
        <taxon>Lactobacillaceae</taxon>
        <taxon>Lentilactobacillus</taxon>
    </lineage>
</organism>